<accession>A0A392TS04</accession>
<reference evidence="1 2" key="1">
    <citation type="journal article" date="2018" name="Front. Plant Sci.">
        <title>Red Clover (Trifolium pratense) and Zigzag Clover (T. medium) - A Picture of Genomic Similarities and Differences.</title>
        <authorList>
            <person name="Dluhosova J."/>
            <person name="Istvanek J."/>
            <person name="Nedelnik J."/>
            <person name="Repkova J."/>
        </authorList>
    </citation>
    <scope>NUCLEOTIDE SEQUENCE [LARGE SCALE GENOMIC DNA]</scope>
    <source>
        <strain evidence="2">cv. 10/8</strain>
        <tissue evidence="1">Leaf</tissue>
    </source>
</reference>
<dbReference type="AlphaFoldDB" id="A0A392TS04"/>
<evidence type="ECO:0000313" key="1">
    <source>
        <dbReference type="EMBL" id="MCI63659.1"/>
    </source>
</evidence>
<dbReference type="EMBL" id="LXQA010641255">
    <property type="protein sequence ID" value="MCI63659.1"/>
    <property type="molecule type" value="Genomic_DNA"/>
</dbReference>
<protein>
    <submittedName>
        <fullName evidence="1">Uncharacterized protein</fullName>
    </submittedName>
</protein>
<comment type="caution">
    <text evidence="1">The sequence shown here is derived from an EMBL/GenBank/DDBJ whole genome shotgun (WGS) entry which is preliminary data.</text>
</comment>
<keyword evidence="2" id="KW-1185">Reference proteome</keyword>
<proteinExistence type="predicted"/>
<feature type="non-terminal residue" evidence="1">
    <location>
        <position position="24"/>
    </location>
</feature>
<organism evidence="1 2">
    <name type="scientific">Trifolium medium</name>
    <dbReference type="NCBI Taxonomy" id="97028"/>
    <lineage>
        <taxon>Eukaryota</taxon>
        <taxon>Viridiplantae</taxon>
        <taxon>Streptophyta</taxon>
        <taxon>Embryophyta</taxon>
        <taxon>Tracheophyta</taxon>
        <taxon>Spermatophyta</taxon>
        <taxon>Magnoliopsida</taxon>
        <taxon>eudicotyledons</taxon>
        <taxon>Gunneridae</taxon>
        <taxon>Pentapetalae</taxon>
        <taxon>rosids</taxon>
        <taxon>fabids</taxon>
        <taxon>Fabales</taxon>
        <taxon>Fabaceae</taxon>
        <taxon>Papilionoideae</taxon>
        <taxon>50 kb inversion clade</taxon>
        <taxon>NPAAA clade</taxon>
        <taxon>Hologalegina</taxon>
        <taxon>IRL clade</taxon>
        <taxon>Trifolieae</taxon>
        <taxon>Trifolium</taxon>
    </lineage>
</organism>
<dbReference type="Proteomes" id="UP000265520">
    <property type="component" value="Unassembled WGS sequence"/>
</dbReference>
<evidence type="ECO:0000313" key="2">
    <source>
        <dbReference type="Proteomes" id="UP000265520"/>
    </source>
</evidence>
<name>A0A392TS04_9FABA</name>
<sequence>MTHLRWGTCGAYKVGSPLPTEFSR</sequence>